<evidence type="ECO:0000313" key="1">
    <source>
        <dbReference type="EMBL" id="PRC93308.1"/>
    </source>
</evidence>
<dbReference type="EMBL" id="PUGF01000008">
    <property type="protein sequence ID" value="PRC93308.1"/>
    <property type="molecule type" value="Genomic_DNA"/>
</dbReference>
<reference evidence="1 2" key="1">
    <citation type="submission" date="2018-02" db="EMBL/GenBank/DDBJ databases">
        <title>Solimicrobium silvestre gen. nov., sp. nov., isolated from alpine forest soil.</title>
        <authorList>
            <person name="Margesin R."/>
            <person name="Albuquerque L."/>
            <person name="Zhang D.-C."/>
            <person name="Froufe H.J.C."/>
            <person name="Severino R."/>
            <person name="Roxo I."/>
            <person name="Egas C."/>
            <person name="Da Costa M.S."/>
        </authorList>
    </citation>
    <scope>NUCLEOTIDE SEQUENCE [LARGE SCALE GENOMIC DNA]</scope>
    <source>
        <strain evidence="1 2">S20-91</strain>
    </source>
</reference>
<dbReference type="AlphaFoldDB" id="A0A2S9H032"/>
<sequence length="35" mass="3868">MQYVLVLAVDKREDSAVYASAKLRLELKIKSGNAS</sequence>
<organism evidence="1 2">
    <name type="scientific">Solimicrobium silvestre</name>
    <dbReference type="NCBI Taxonomy" id="2099400"/>
    <lineage>
        <taxon>Bacteria</taxon>
        <taxon>Pseudomonadati</taxon>
        <taxon>Pseudomonadota</taxon>
        <taxon>Betaproteobacteria</taxon>
        <taxon>Burkholderiales</taxon>
        <taxon>Oxalobacteraceae</taxon>
        <taxon>Solimicrobium</taxon>
    </lineage>
</organism>
<keyword evidence="2" id="KW-1185">Reference proteome</keyword>
<accession>A0A2S9H032</accession>
<dbReference type="Proteomes" id="UP000237839">
    <property type="component" value="Unassembled WGS sequence"/>
</dbReference>
<evidence type="ECO:0000313" key="2">
    <source>
        <dbReference type="Proteomes" id="UP000237839"/>
    </source>
</evidence>
<protein>
    <submittedName>
        <fullName evidence="1">Uncharacterized protein</fullName>
    </submittedName>
</protein>
<comment type="caution">
    <text evidence="1">The sequence shown here is derived from an EMBL/GenBank/DDBJ whole genome shotgun (WGS) entry which is preliminary data.</text>
</comment>
<proteinExistence type="predicted"/>
<gene>
    <name evidence="1" type="ORF">S2091_2046</name>
</gene>
<name>A0A2S9H032_9BURK</name>